<evidence type="ECO:0000313" key="3">
    <source>
        <dbReference type="EMBL" id="MFC7091725.1"/>
    </source>
</evidence>
<feature type="region of interest" description="Disordered" evidence="1">
    <location>
        <begin position="201"/>
        <end position="228"/>
    </location>
</feature>
<dbReference type="EMBL" id="JBHSZP010000043">
    <property type="protein sequence ID" value="MFC7091725.1"/>
    <property type="molecule type" value="Genomic_DNA"/>
</dbReference>
<evidence type="ECO:0000256" key="1">
    <source>
        <dbReference type="SAM" id="MobiDB-lite"/>
    </source>
</evidence>
<proteinExistence type="predicted"/>
<dbReference type="Proteomes" id="UP001596411">
    <property type="component" value="Unassembled WGS sequence"/>
</dbReference>
<dbReference type="RefSeq" id="WP_346061183.1">
    <property type="nucleotide sequence ID" value="NZ_BAAADR010000003.1"/>
</dbReference>
<organism evidence="3 4">
    <name type="scientific">Halomonas salifodinae</name>
    <dbReference type="NCBI Taxonomy" id="438745"/>
    <lineage>
        <taxon>Bacteria</taxon>
        <taxon>Pseudomonadati</taxon>
        <taxon>Pseudomonadota</taxon>
        <taxon>Gammaproteobacteria</taxon>
        <taxon>Oceanospirillales</taxon>
        <taxon>Halomonadaceae</taxon>
        <taxon>Halomonas</taxon>
    </lineage>
</organism>
<comment type="caution">
    <text evidence="3">The sequence shown here is derived from an EMBL/GenBank/DDBJ whole genome shotgun (WGS) entry which is preliminary data.</text>
</comment>
<evidence type="ECO:0000256" key="2">
    <source>
        <dbReference type="SAM" id="SignalP"/>
    </source>
</evidence>
<accession>A0ABW2F2S0</accession>
<reference evidence="4" key="1">
    <citation type="journal article" date="2019" name="Int. J. Syst. Evol. Microbiol.">
        <title>The Global Catalogue of Microorganisms (GCM) 10K type strain sequencing project: providing services to taxonomists for standard genome sequencing and annotation.</title>
        <authorList>
            <consortium name="The Broad Institute Genomics Platform"/>
            <consortium name="The Broad Institute Genome Sequencing Center for Infectious Disease"/>
            <person name="Wu L."/>
            <person name="Ma J."/>
        </authorList>
    </citation>
    <scope>NUCLEOTIDE SEQUENCE [LARGE SCALE GENOMIC DNA]</scope>
    <source>
        <strain evidence="4">CGMCC 1.13666</strain>
    </source>
</reference>
<keyword evidence="4" id="KW-1185">Reference proteome</keyword>
<gene>
    <name evidence="3" type="ORF">ACFQH5_19460</name>
</gene>
<evidence type="ECO:0000313" key="4">
    <source>
        <dbReference type="Proteomes" id="UP001596411"/>
    </source>
</evidence>
<feature type="chain" id="PRO_5047108028" evidence="2">
    <location>
        <begin position="24"/>
        <end position="334"/>
    </location>
</feature>
<name>A0ABW2F2S0_9GAMM</name>
<keyword evidence="2" id="KW-0732">Signal</keyword>
<sequence>MNVSKIAMALVVAGLAVGESALAQSTMEQRFREEGRQLDLTGFFNAESDARSRTFNFGSEQEHAFEVTEAGTYELRSELAGDYEPDYRLRLALLDSDGAVLARYEGRGEALALRQALSPGEYRLRVEGQKFGARGQGSRGFYLTVHGLEGASVASGDGGILFSRSEESDQAFVRNAERSVRLGAGASAAASAEVASASSEAVDTASAGAEAEPGERQAAAESSAEEPEVRELVTDVRIRARGEVMTFELAEAGRVAIATSTYPPGYESTYRIVLEVVDGQGSVVAEGAGQGFDGNVAIEPRLPSGQYRIRVQGQKFGTGMSGVNNYELRVRLLD</sequence>
<feature type="signal peptide" evidence="2">
    <location>
        <begin position="1"/>
        <end position="23"/>
    </location>
</feature>
<protein>
    <submittedName>
        <fullName evidence="3">Uncharacterized protein</fullName>
    </submittedName>
</protein>